<dbReference type="AlphaFoldDB" id="A0A1B6F3S2"/>
<dbReference type="EMBL" id="GECZ01024833">
    <property type="protein sequence ID" value="JAS44936.1"/>
    <property type="molecule type" value="Transcribed_RNA"/>
</dbReference>
<dbReference type="InterPro" id="IPR000477">
    <property type="entry name" value="RT_dom"/>
</dbReference>
<name>A0A1B6F3S2_9HEMI</name>
<proteinExistence type="predicted"/>
<accession>A0A1B6F3S2</accession>
<feature type="domain" description="Reverse transcriptase" evidence="1">
    <location>
        <begin position="1"/>
        <end position="133"/>
    </location>
</feature>
<gene>
    <name evidence="2" type="ORF">g.27065</name>
</gene>
<protein>
    <recommendedName>
        <fullName evidence="1">Reverse transcriptase domain-containing protein</fullName>
    </recommendedName>
</protein>
<dbReference type="PROSITE" id="PS50878">
    <property type="entry name" value="RT_POL"/>
    <property type="match status" value="1"/>
</dbReference>
<evidence type="ECO:0000313" key="2">
    <source>
        <dbReference type="EMBL" id="JAS44936.1"/>
    </source>
</evidence>
<dbReference type="Pfam" id="PF00078">
    <property type="entry name" value="RVT_1"/>
    <property type="match status" value="1"/>
</dbReference>
<evidence type="ECO:0000259" key="1">
    <source>
        <dbReference type="PROSITE" id="PS50878"/>
    </source>
</evidence>
<reference evidence="2" key="1">
    <citation type="submission" date="2015-11" db="EMBL/GenBank/DDBJ databases">
        <title>De novo transcriptome assembly of four potential Pierce s Disease insect vectors from Arizona vineyards.</title>
        <authorList>
            <person name="Tassone E.E."/>
        </authorList>
    </citation>
    <scope>NUCLEOTIDE SEQUENCE</scope>
</reference>
<organism evidence="2">
    <name type="scientific">Cuerna arida</name>
    <dbReference type="NCBI Taxonomy" id="1464854"/>
    <lineage>
        <taxon>Eukaryota</taxon>
        <taxon>Metazoa</taxon>
        <taxon>Ecdysozoa</taxon>
        <taxon>Arthropoda</taxon>
        <taxon>Hexapoda</taxon>
        <taxon>Insecta</taxon>
        <taxon>Pterygota</taxon>
        <taxon>Neoptera</taxon>
        <taxon>Paraneoptera</taxon>
        <taxon>Hemiptera</taxon>
        <taxon>Auchenorrhyncha</taxon>
        <taxon>Membracoidea</taxon>
        <taxon>Cicadellidae</taxon>
        <taxon>Cicadellinae</taxon>
        <taxon>Proconiini</taxon>
        <taxon>Cuerna</taxon>
    </lineage>
</organism>
<sequence>MDVMIRLFQTYLKGRVQVTKLGSEKSGPLQRQRGVPQGSCLGPILFNMYTSDLPGSVQFCSVHYYAYDCQLHLSYEPSLMHEAIDAINSDLLSIHKWSESNGLRLNVSKCTVLHTAPQELVHTLTKDFVQVILSEESLSVSDKIKTYFV</sequence>
<dbReference type="PANTHER" id="PTHR33332">
    <property type="entry name" value="REVERSE TRANSCRIPTASE DOMAIN-CONTAINING PROTEIN"/>
    <property type="match status" value="1"/>
</dbReference>